<reference evidence="1" key="1">
    <citation type="submission" date="2019-03" db="EMBL/GenBank/DDBJ databases">
        <title>WGS assembly of Setaria viridis.</title>
        <authorList>
            <person name="Huang P."/>
            <person name="Jenkins J."/>
            <person name="Grimwood J."/>
            <person name="Barry K."/>
            <person name="Healey A."/>
            <person name="Mamidi S."/>
            <person name="Sreedasyam A."/>
            <person name="Shu S."/>
            <person name="Feldman M."/>
            <person name="Wu J."/>
            <person name="Yu Y."/>
            <person name="Chen C."/>
            <person name="Johnson J."/>
            <person name="Rokhsar D."/>
            <person name="Baxter I."/>
            <person name="Schmutz J."/>
            <person name="Brutnell T."/>
            <person name="Kellogg E."/>
        </authorList>
    </citation>
    <scope>NUCLEOTIDE SEQUENCE [LARGE SCALE GENOMIC DNA]</scope>
</reference>
<dbReference type="AlphaFoldDB" id="A0A4U6VD31"/>
<protein>
    <submittedName>
        <fullName evidence="1">Uncharacterized protein</fullName>
    </submittedName>
</protein>
<dbReference type="Proteomes" id="UP000298652">
    <property type="component" value="Chromosome 4"/>
</dbReference>
<dbReference type="OMA" id="VAGIHPR"/>
<keyword evidence="2" id="KW-1185">Reference proteome</keyword>
<organism evidence="1 2">
    <name type="scientific">Setaria viridis</name>
    <name type="common">Green bristlegrass</name>
    <name type="synonym">Setaria italica subsp. viridis</name>
    <dbReference type="NCBI Taxonomy" id="4556"/>
    <lineage>
        <taxon>Eukaryota</taxon>
        <taxon>Viridiplantae</taxon>
        <taxon>Streptophyta</taxon>
        <taxon>Embryophyta</taxon>
        <taxon>Tracheophyta</taxon>
        <taxon>Spermatophyta</taxon>
        <taxon>Magnoliopsida</taxon>
        <taxon>Liliopsida</taxon>
        <taxon>Poales</taxon>
        <taxon>Poaceae</taxon>
        <taxon>PACMAD clade</taxon>
        <taxon>Panicoideae</taxon>
        <taxon>Panicodae</taxon>
        <taxon>Paniceae</taxon>
        <taxon>Cenchrinae</taxon>
        <taxon>Setaria</taxon>
    </lineage>
</organism>
<gene>
    <name evidence="1" type="ORF">SEVIR_4G152000v2</name>
</gene>
<dbReference type="PANTHER" id="PTHR33063">
    <property type="entry name" value="OS02G0583500 PROTEIN"/>
    <property type="match status" value="1"/>
</dbReference>
<evidence type="ECO:0000313" key="1">
    <source>
        <dbReference type="EMBL" id="TKW21907.1"/>
    </source>
</evidence>
<proteinExistence type="predicted"/>
<dbReference type="EMBL" id="CM016555">
    <property type="protein sequence ID" value="TKW21907.1"/>
    <property type="molecule type" value="Genomic_DNA"/>
</dbReference>
<evidence type="ECO:0000313" key="2">
    <source>
        <dbReference type="Proteomes" id="UP000298652"/>
    </source>
</evidence>
<dbReference type="PANTHER" id="PTHR33063:SF15">
    <property type="entry name" value="TRANSPOSASE, PTTA_EN_SPM, PLANT"/>
    <property type="match status" value="1"/>
</dbReference>
<dbReference type="Gramene" id="TKW21907">
    <property type="protein sequence ID" value="TKW21907"/>
    <property type="gene ID" value="SEVIR_4G152000v2"/>
</dbReference>
<name>A0A4U6VD31_SETVI</name>
<accession>A0A4U6VD31</accession>
<sequence length="109" mass="12641">MQATKFASEGGIILCGHIPILTRWKDYKTDNEKHLKNYISKLTRQGRYWLKKKLFNDLPANVVPTKSPMTTLNDDQWNNMREKHAEGDPTPIDLFKNFHCSKNGYTTSV</sequence>